<reference evidence="3 4" key="1">
    <citation type="journal article" date="2009" name="J. Bacteriol.">
        <title>Genome sequences of three Agrobacterium biovars help elucidate the evolution of multichromosome genomes in bacteria.</title>
        <authorList>
            <person name="Slater S.C."/>
            <person name="Goldman B.S."/>
            <person name="Goodner B."/>
            <person name="Setubal J.C."/>
            <person name="Farrand S.K."/>
            <person name="Nester E.W."/>
            <person name="Burr T.J."/>
            <person name="Banta L."/>
            <person name="Dickerman A.W."/>
            <person name="Paulsen I."/>
            <person name="Otten L."/>
            <person name="Suen G."/>
            <person name="Welch R."/>
            <person name="Almeida N.F."/>
            <person name="Arnold F."/>
            <person name="Burton O.T."/>
            <person name="Du Z."/>
            <person name="Ewing A."/>
            <person name="Godsy E."/>
            <person name="Heisel S."/>
            <person name="Houmiel K.L."/>
            <person name="Jhaveri J."/>
            <person name="Lu J."/>
            <person name="Miller N.M."/>
            <person name="Norton S."/>
            <person name="Chen Q."/>
            <person name="Phoolcharoen W."/>
            <person name="Ohlin V."/>
            <person name="Ondrusek D."/>
            <person name="Pride N."/>
            <person name="Stricklin S.L."/>
            <person name="Sun J."/>
            <person name="Wheeler C."/>
            <person name="Wilson L."/>
            <person name="Zhu H."/>
            <person name="Wood D.W."/>
        </authorList>
    </citation>
    <scope>NUCLEOTIDE SEQUENCE [LARGE SCALE GENOMIC DNA]</scope>
    <source>
        <strain evidence="4">S4 / ATCC BAA-846</strain>
    </source>
</reference>
<gene>
    <name evidence="3" type="ordered locus">Avi_5659</name>
</gene>
<dbReference type="Proteomes" id="UP000001596">
    <property type="component" value="Chromosome 2"/>
</dbReference>
<dbReference type="InterPro" id="IPR006311">
    <property type="entry name" value="TAT_signal"/>
</dbReference>
<dbReference type="Pfam" id="PF02608">
    <property type="entry name" value="Bmp"/>
    <property type="match status" value="1"/>
</dbReference>
<feature type="domain" description="ABC transporter substrate-binding protein PnrA-like" evidence="2">
    <location>
        <begin position="87"/>
        <end position="352"/>
    </location>
</feature>
<sequence length="422" mass="45366">MHTDALAATRDRQETPFKHSLQIWHGDCIHFLKSSAPDESRIKQGNLSMTRSPSFTRRHFLQTSALGVAATIAAPGMLRSAQAADLTVGFIYVGPKDDYGYNQAHAEGAAVVKALSGVTVVEEENVPETVDVQKTMESMINLDGASLLFPTSFGYFDPHMLAVAQKYPDVQFRHCGGLWQKGKNPDNTGSYFGYIFQGQYLNGIAAAYATKSKKIGFVAAKPIPQVVQNINAFLLGARSVDPSITCQVIFTGEWSLAVKEAEATNALVDQGVDVITCHVDSPKVVVQTAAGRGAFVCGYHANQSPLAPEKYLTGAEWAWGNVYTDFVKKAQAGEKLGNFVRGGLKDGFVKMSPLGPGVSPEARTKFEATLATMKAGGFSVFKGGQKDNKGNTVIPLGKDYAEDAIELESMNYLVEGVMGSMG</sequence>
<dbReference type="CDD" id="cd19963">
    <property type="entry name" value="PBP1_BMP-like"/>
    <property type="match status" value="1"/>
</dbReference>
<proteinExistence type="predicted"/>
<keyword evidence="4" id="KW-1185">Reference proteome</keyword>
<dbReference type="Gene3D" id="3.40.50.2300">
    <property type="match status" value="2"/>
</dbReference>
<name>B9K1J7_ALLAM</name>
<dbReference type="KEGG" id="avi:Avi_5659"/>
<dbReference type="eggNOG" id="COG1744">
    <property type="taxonomic scope" value="Bacteria"/>
</dbReference>
<dbReference type="PANTHER" id="PTHR43208">
    <property type="entry name" value="ABC TRANSPORTER SUBSTRATE-BINDING PROTEIN"/>
    <property type="match status" value="1"/>
</dbReference>
<dbReference type="EMBL" id="CP000634">
    <property type="protein sequence ID" value="ACM38745.1"/>
    <property type="molecule type" value="Genomic_DNA"/>
</dbReference>
<protein>
    <submittedName>
        <fullName evidence="3">Lipoprotein</fullName>
    </submittedName>
</protein>
<dbReference type="PANTHER" id="PTHR43208:SF1">
    <property type="entry name" value="ABC TRANSPORTER SUBSTRATE-BINDING PROTEIN"/>
    <property type="match status" value="1"/>
</dbReference>
<dbReference type="InterPro" id="IPR003760">
    <property type="entry name" value="PnrA-like"/>
</dbReference>
<evidence type="ECO:0000256" key="1">
    <source>
        <dbReference type="ARBA" id="ARBA00022729"/>
    </source>
</evidence>
<dbReference type="PROSITE" id="PS51318">
    <property type="entry name" value="TAT"/>
    <property type="match status" value="1"/>
</dbReference>
<dbReference type="InterPro" id="IPR052910">
    <property type="entry name" value="ABC-Purine-Binding"/>
</dbReference>
<evidence type="ECO:0000259" key="2">
    <source>
        <dbReference type="Pfam" id="PF02608"/>
    </source>
</evidence>
<organism evidence="3 4">
    <name type="scientific">Allorhizobium ampelinum (strain ATCC BAA-846 / DSM 112012 / S4)</name>
    <name type="common">Agrobacterium vitis (strain S4)</name>
    <dbReference type="NCBI Taxonomy" id="311402"/>
    <lineage>
        <taxon>Bacteria</taxon>
        <taxon>Pseudomonadati</taxon>
        <taxon>Pseudomonadota</taxon>
        <taxon>Alphaproteobacteria</taxon>
        <taxon>Hyphomicrobiales</taxon>
        <taxon>Rhizobiaceae</taxon>
        <taxon>Rhizobium/Agrobacterium group</taxon>
        <taxon>Allorhizobium</taxon>
        <taxon>Allorhizobium ampelinum</taxon>
    </lineage>
</organism>
<evidence type="ECO:0000313" key="4">
    <source>
        <dbReference type="Proteomes" id="UP000001596"/>
    </source>
</evidence>
<dbReference type="AlphaFoldDB" id="B9K1J7"/>
<dbReference type="HOGENOM" id="CLU_038813_2_1_5"/>
<keyword evidence="3" id="KW-0449">Lipoprotein</keyword>
<dbReference type="STRING" id="311402.Avi_5659"/>
<keyword evidence="1" id="KW-0732">Signal</keyword>
<dbReference type="GO" id="GO:0005886">
    <property type="term" value="C:plasma membrane"/>
    <property type="evidence" value="ECO:0007669"/>
    <property type="project" value="InterPro"/>
</dbReference>
<evidence type="ECO:0000313" key="3">
    <source>
        <dbReference type="EMBL" id="ACM38745.1"/>
    </source>
</evidence>
<accession>B9K1J7</accession>